<dbReference type="InterPro" id="IPR036928">
    <property type="entry name" value="AS_sf"/>
</dbReference>
<evidence type="ECO:0000313" key="3">
    <source>
        <dbReference type="Proteomes" id="UP000651050"/>
    </source>
</evidence>
<dbReference type="PANTHER" id="PTHR11895:SF151">
    <property type="entry name" value="GLUTAMYL-TRNA(GLN) AMIDOTRANSFERASE SUBUNIT A"/>
    <property type="match status" value="1"/>
</dbReference>
<accession>A0A931MEM0</accession>
<dbReference type="EMBL" id="JADWYS010000001">
    <property type="protein sequence ID" value="MBG9386776.1"/>
    <property type="molecule type" value="Genomic_DNA"/>
</dbReference>
<evidence type="ECO:0000259" key="1">
    <source>
        <dbReference type="Pfam" id="PF01425"/>
    </source>
</evidence>
<protein>
    <submittedName>
        <fullName evidence="2">Amidase</fullName>
    </submittedName>
</protein>
<dbReference type="AlphaFoldDB" id="A0A931MEM0"/>
<sequence>MTAQFIEPTQRGLPAWRRALDITAAIDGGQATPESVMEECLERIAQREPHIKAWAWHDAAQSRRAAGALKPRTSVQPLYGVPVGIKDIIDTADMPTGYGSALYEGHCPDTDATVVSRLRAAGAIIMGKTTTTEFAYVHPAATCNPHDVRHTPGGSSSGSAAAVADGMVPVALGSQTGGSTIRPSAYCGVVGFKPSFAAVTMAGIRPLAPSMDTIGIHARSVADVALMYPVLAGMHVRTGQPAAPRREPLRVGVYPGPHVDEADAASREALELAARRMRLHGMTVSPADLPLSLFAGLSTANRTIMAYEGARIADDDYRRGRELLGPPTLALIETGRSITDTDYDNARKLAQNCRRIFAATMLHFDLLLSFSAPGEAPVKSEGTGSSTFNRAWTTLGAPCLTLPFGHGKSGVLPLGVQLIGACGADQALLDSGALVERALDATKLNL</sequence>
<dbReference type="SUPFAM" id="SSF75304">
    <property type="entry name" value="Amidase signature (AS) enzymes"/>
    <property type="match status" value="1"/>
</dbReference>
<evidence type="ECO:0000313" key="2">
    <source>
        <dbReference type="EMBL" id="MBG9386776.1"/>
    </source>
</evidence>
<comment type="caution">
    <text evidence="2">The sequence shown here is derived from an EMBL/GenBank/DDBJ whole genome shotgun (WGS) entry which is preliminary data.</text>
</comment>
<dbReference type="Pfam" id="PF01425">
    <property type="entry name" value="Amidase"/>
    <property type="match status" value="1"/>
</dbReference>
<keyword evidence="3" id="KW-1185">Reference proteome</keyword>
<reference evidence="2" key="1">
    <citation type="submission" date="2020-11" db="EMBL/GenBank/DDBJ databases">
        <title>Bacterial whole genome sequence for Caenimonas sp. DR4.4.</title>
        <authorList>
            <person name="Le V."/>
            <person name="Ko S.-R."/>
            <person name="Ahn C.-Y."/>
            <person name="Oh H.-M."/>
        </authorList>
    </citation>
    <scope>NUCLEOTIDE SEQUENCE</scope>
    <source>
        <strain evidence="2">DR4.4</strain>
    </source>
</reference>
<dbReference type="Proteomes" id="UP000651050">
    <property type="component" value="Unassembled WGS sequence"/>
</dbReference>
<dbReference type="GO" id="GO:0003824">
    <property type="term" value="F:catalytic activity"/>
    <property type="evidence" value="ECO:0007669"/>
    <property type="project" value="InterPro"/>
</dbReference>
<proteinExistence type="predicted"/>
<dbReference type="Gene3D" id="3.90.1300.10">
    <property type="entry name" value="Amidase signature (AS) domain"/>
    <property type="match status" value="1"/>
</dbReference>
<feature type="domain" description="Amidase" evidence="1">
    <location>
        <begin position="36"/>
        <end position="429"/>
    </location>
</feature>
<dbReference type="InterPro" id="IPR000120">
    <property type="entry name" value="Amidase"/>
</dbReference>
<name>A0A931MEM0_9BURK</name>
<dbReference type="InterPro" id="IPR023631">
    <property type="entry name" value="Amidase_dom"/>
</dbReference>
<gene>
    <name evidence="2" type="ORF">I5803_01960</name>
</gene>
<dbReference type="RefSeq" id="WP_196984740.1">
    <property type="nucleotide sequence ID" value="NZ_JADWYS010000001.1"/>
</dbReference>
<organism evidence="2 3">
    <name type="scientific">Caenimonas aquaedulcis</name>
    <dbReference type="NCBI Taxonomy" id="2793270"/>
    <lineage>
        <taxon>Bacteria</taxon>
        <taxon>Pseudomonadati</taxon>
        <taxon>Pseudomonadota</taxon>
        <taxon>Betaproteobacteria</taxon>
        <taxon>Burkholderiales</taxon>
        <taxon>Comamonadaceae</taxon>
        <taxon>Caenimonas</taxon>
    </lineage>
</organism>
<dbReference type="PANTHER" id="PTHR11895">
    <property type="entry name" value="TRANSAMIDASE"/>
    <property type="match status" value="1"/>
</dbReference>